<dbReference type="AlphaFoldDB" id="A0AAV2GHP0"/>
<reference evidence="1 2" key="1">
    <citation type="submission" date="2024-04" db="EMBL/GenBank/DDBJ databases">
        <authorList>
            <person name="Fracassetti M."/>
        </authorList>
    </citation>
    <scope>NUCLEOTIDE SEQUENCE [LARGE SCALE GENOMIC DNA]</scope>
</reference>
<accession>A0AAV2GHP0</accession>
<gene>
    <name evidence="1" type="ORF">LTRI10_LOCUS49606</name>
</gene>
<dbReference type="Proteomes" id="UP001497516">
    <property type="component" value="Chromosome 9"/>
</dbReference>
<sequence>MALSSAEAEYIAATDAACEAVWLKRLISDLQQNENGPTIIHCDNMSAIAMTKNPVFHARSKHIELHHHFIQDLVNEGLIVMEFINTDDQPADIMTKAVTREKFEKFKQVLQIAN</sequence>
<protein>
    <recommendedName>
        <fullName evidence="3">Retrovirus-related Pol polyprotein from transposon TNT 1-94</fullName>
    </recommendedName>
</protein>
<dbReference type="CDD" id="cd09272">
    <property type="entry name" value="RNase_HI_RT_Ty1"/>
    <property type="match status" value="1"/>
</dbReference>
<proteinExistence type="predicted"/>
<dbReference type="EMBL" id="OZ034822">
    <property type="protein sequence ID" value="CAL1410164.1"/>
    <property type="molecule type" value="Genomic_DNA"/>
</dbReference>
<dbReference type="PANTHER" id="PTHR11439:SF463">
    <property type="entry name" value="REVERSE TRANSCRIPTASE TY1_COPIA-TYPE DOMAIN-CONTAINING PROTEIN"/>
    <property type="match status" value="1"/>
</dbReference>
<evidence type="ECO:0000313" key="2">
    <source>
        <dbReference type="Proteomes" id="UP001497516"/>
    </source>
</evidence>
<name>A0AAV2GHP0_9ROSI</name>
<keyword evidence="2" id="KW-1185">Reference proteome</keyword>
<dbReference type="PANTHER" id="PTHR11439">
    <property type="entry name" value="GAG-POL-RELATED RETROTRANSPOSON"/>
    <property type="match status" value="1"/>
</dbReference>
<organism evidence="1 2">
    <name type="scientific">Linum trigynum</name>
    <dbReference type="NCBI Taxonomy" id="586398"/>
    <lineage>
        <taxon>Eukaryota</taxon>
        <taxon>Viridiplantae</taxon>
        <taxon>Streptophyta</taxon>
        <taxon>Embryophyta</taxon>
        <taxon>Tracheophyta</taxon>
        <taxon>Spermatophyta</taxon>
        <taxon>Magnoliopsida</taxon>
        <taxon>eudicotyledons</taxon>
        <taxon>Gunneridae</taxon>
        <taxon>Pentapetalae</taxon>
        <taxon>rosids</taxon>
        <taxon>fabids</taxon>
        <taxon>Malpighiales</taxon>
        <taxon>Linaceae</taxon>
        <taxon>Linum</taxon>
    </lineage>
</organism>
<evidence type="ECO:0008006" key="3">
    <source>
        <dbReference type="Google" id="ProtNLM"/>
    </source>
</evidence>
<evidence type="ECO:0000313" key="1">
    <source>
        <dbReference type="EMBL" id="CAL1410164.1"/>
    </source>
</evidence>